<comment type="caution">
    <text evidence="1">The sequence shown here is derived from an EMBL/GenBank/DDBJ whole genome shotgun (WGS) entry which is preliminary data.</text>
</comment>
<dbReference type="OrthoDB" id="302535at2759"/>
<sequence>MLLMYDVDGYSSVSGIQTCKMMMSTLVWFLKNSTKTYSSYDMQKNAKDGLLENLRREVGTTYGVYKIFLILHFTKLLQDKYMVCFAVMKEAAKK</sequence>
<evidence type="ECO:0000313" key="1">
    <source>
        <dbReference type="EMBL" id="KAG8224596.1"/>
    </source>
</evidence>
<accession>A0A8K0JXR2</accession>
<dbReference type="EMBL" id="KZ308202">
    <property type="protein sequence ID" value="KAG8224596.1"/>
    <property type="molecule type" value="Genomic_DNA"/>
</dbReference>
<name>A0A8K0JXR2_LADFU</name>
<organism evidence="1 2">
    <name type="scientific">Ladona fulva</name>
    <name type="common">Scarce chaser dragonfly</name>
    <name type="synonym">Libellula fulva</name>
    <dbReference type="NCBI Taxonomy" id="123851"/>
    <lineage>
        <taxon>Eukaryota</taxon>
        <taxon>Metazoa</taxon>
        <taxon>Ecdysozoa</taxon>
        <taxon>Arthropoda</taxon>
        <taxon>Hexapoda</taxon>
        <taxon>Insecta</taxon>
        <taxon>Pterygota</taxon>
        <taxon>Palaeoptera</taxon>
        <taxon>Odonata</taxon>
        <taxon>Epiprocta</taxon>
        <taxon>Anisoptera</taxon>
        <taxon>Libelluloidea</taxon>
        <taxon>Libellulidae</taxon>
        <taxon>Ladona</taxon>
    </lineage>
</organism>
<reference evidence="1" key="2">
    <citation type="submission" date="2017-10" db="EMBL/GenBank/DDBJ databases">
        <title>Ladona fulva Genome sequencing and assembly.</title>
        <authorList>
            <person name="Murali S."/>
            <person name="Richards S."/>
            <person name="Bandaranaike D."/>
            <person name="Bellair M."/>
            <person name="Blankenburg K."/>
            <person name="Chao H."/>
            <person name="Dinh H."/>
            <person name="Doddapaneni H."/>
            <person name="Dugan-Rocha S."/>
            <person name="Elkadiri S."/>
            <person name="Gnanaolivu R."/>
            <person name="Hernandez B."/>
            <person name="Skinner E."/>
            <person name="Javaid M."/>
            <person name="Lee S."/>
            <person name="Li M."/>
            <person name="Ming W."/>
            <person name="Munidasa M."/>
            <person name="Muniz J."/>
            <person name="Nguyen L."/>
            <person name="Hughes D."/>
            <person name="Osuji N."/>
            <person name="Pu L.-L."/>
            <person name="Puazo M."/>
            <person name="Qu C."/>
            <person name="Quiroz J."/>
            <person name="Raj R."/>
            <person name="Weissenberger G."/>
            <person name="Xin Y."/>
            <person name="Zou X."/>
            <person name="Han Y."/>
            <person name="Worley K."/>
            <person name="Muzny D."/>
            <person name="Gibbs R."/>
        </authorList>
    </citation>
    <scope>NUCLEOTIDE SEQUENCE</scope>
    <source>
        <strain evidence="1">Sampled in the wild</strain>
    </source>
</reference>
<keyword evidence="2" id="KW-1185">Reference proteome</keyword>
<gene>
    <name evidence="1" type="ORF">J437_LFUL009438</name>
</gene>
<dbReference type="AlphaFoldDB" id="A0A8K0JXR2"/>
<protein>
    <submittedName>
        <fullName evidence="1">Uncharacterized protein</fullName>
    </submittedName>
</protein>
<evidence type="ECO:0000313" key="2">
    <source>
        <dbReference type="Proteomes" id="UP000792457"/>
    </source>
</evidence>
<dbReference type="Proteomes" id="UP000792457">
    <property type="component" value="Unassembled WGS sequence"/>
</dbReference>
<reference evidence="1" key="1">
    <citation type="submission" date="2013-04" db="EMBL/GenBank/DDBJ databases">
        <authorList>
            <person name="Qu J."/>
            <person name="Murali S.C."/>
            <person name="Bandaranaike D."/>
            <person name="Bellair M."/>
            <person name="Blankenburg K."/>
            <person name="Chao H."/>
            <person name="Dinh H."/>
            <person name="Doddapaneni H."/>
            <person name="Downs B."/>
            <person name="Dugan-Rocha S."/>
            <person name="Elkadiri S."/>
            <person name="Gnanaolivu R.D."/>
            <person name="Hernandez B."/>
            <person name="Javaid M."/>
            <person name="Jayaseelan J.C."/>
            <person name="Lee S."/>
            <person name="Li M."/>
            <person name="Ming W."/>
            <person name="Munidasa M."/>
            <person name="Muniz J."/>
            <person name="Nguyen L."/>
            <person name="Ongeri F."/>
            <person name="Osuji N."/>
            <person name="Pu L.-L."/>
            <person name="Puazo M."/>
            <person name="Qu C."/>
            <person name="Quiroz J."/>
            <person name="Raj R."/>
            <person name="Weissenberger G."/>
            <person name="Xin Y."/>
            <person name="Zou X."/>
            <person name="Han Y."/>
            <person name="Richards S."/>
            <person name="Worley K."/>
            <person name="Muzny D."/>
            <person name="Gibbs R."/>
        </authorList>
    </citation>
    <scope>NUCLEOTIDE SEQUENCE</scope>
    <source>
        <strain evidence="1">Sampled in the wild</strain>
    </source>
</reference>
<proteinExistence type="predicted"/>